<dbReference type="InterPro" id="IPR006628">
    <property type="entry name" value="PUR-bd_fam"/>
</dbReference>
<dbReference type="Proteomes" id="UP000006054">
    <property type="component" value="Chromosome"/>
</dbReference>
<evidence type="ECO:0000313" key="4">
    <source>
        <dbReference type="EMBL" id="AFM04816.1"/>
    </source>
</evidence>
<dbReference type="eggNOG" id="ENOG5031HSR">
    <property type="taxonomic scope" value="Bacteria"/>
</dbReference>
<dbReference type="Pfam" id="PF11680">
    <property type="entry name" value="DUF3276"/>
    <property type="match status" value="1"/>
</dbReference>
<proteinExistence type="inferred from homology"/>
<organism evidence="4 5">
    <name type="scientific">Bernardetia litoralis (strain ATCC 23117 / DSM 6794 / NBRC 15988 / NCIMB 1366 / Fx l1 / Sio-4)</name>
    <name type="common">Flexibacter litoralis</name>
    <dbReference type="NCBI Taxonomy" id="880071"/>
    <lineage>
        <taxon>Bacteria</taxon>
        <taxon>Pseudomonadati</taxon>
        <taxon>Bacteroidota</taxon>
        <taxon>Cytophagia</taxon>
        <taxon>Cytophagales</taxon>
        <taxon>Bernardetiaceae</taxon>
        <taxon>Bernardetia</taxon>
    </lineage>
</organism>
<accession>I4ALI1</accession>
<gene>
    <name evidence="4" type="ordered locus">Fleli_2450</name>
</gene>
<name>I4ALI1_BERLS</name>
<keyword evidence="5" id="KW-1185">Reference proteome</keyword>
<dbReference type="Gene3D" id="3.10.450.700">
    <property type="match status" value="1"/>
</dbReference>
<dbReference type="RefSeq" id="WP_014798253.1">
    <property type="nucleotide sequence ID" value="NC_018018.1"/>
</dbReference>
<evidence type="ECO:0000256" key="2">
    <source>
        <dbReference type="ARBA" id="ARBA00023125"/>
    </source>
</evidence>
<evidence type="ECO:0000313" key="5">
    <source>
        <dbReference type="Proteomes" id="UP000006054"/>
    </source>
</evidence>
<dbReference type="KEGG" id="fli:Fleli_2450"/>
<evidence type="ECO:0000256" key="3">
    <source>
        <dbReference type="SAM" id="MobiDB-lite"/>
    </source>
</evidence>
<dbReference type="AlphaFoldDB" id="I4ALI1"/>
<keyword evidence="2" id="KW-0238">DNA-binding</keyword>
<reference evidence="5" key="1">
    <citation type="submission" date="2012-06" db="EMBL/GenBank/DDBJ databases">
        <title>The complete genome of Flexibacter litoralis DSM 6794.</title>
        <authorList>
            <person name="Lucas S."/>
            <person name="Copeland A."/>
            <person name="Lapidus A."/>
            <person name="Glavina del Rio T."/>
            <person name="Dalin E."/>
            <person name="Tice H."/>
            <person name="Bruce D."/>
            <person name="Goodwin L."/>
            <person name="Pitluck S."/>
            <person name="Peters L."/>
            <person name="Ovchinnikova G."/>
            <person name="Lu M."/>
            <person name="Kyrpides N."/>
            <person name="Mavromatis K."/>
            <person name="Ivanova N."/>
            <person name="Brettin T."/>
            <person name="Detter J.C."/>
            <person name="Han C."/>
            <person name="Larimer F."/>
            <person name="Land M."/>
            <person name="Hauser L."/>
            <person name="Markowitz V."/>
            <person name="Cheng J.-F."/>
            <person name="Hugenholtz P."/>
            <person name="Woyke T."/>
            <person name="Wu D."/>
            <person name="Spring S."/>
            <person name="Lang E."/>
            <person name="Kopitz M."/>
            <person name="Brambilla E."/>
            <person name="Klenk H.-P."/>
            <person name="Eisen J.A."/>
        </authorList>
    </citation>
    <scope>NUCLEOTIDE SEQUENCE [LARGE SCALE GENOMIC DNA]</scope>
    <source>
        <strain evidence="5">ATCC 23117 / DSM 6794 / NBRC 15988 / NCIMB 1366 / Sio-4</strain>
    </source>
</reference>
<feature type="region of interest" description="Disordered" evidence="3">
    <location>
        <begin position="114"/>
        <end position="136"/>
    </location>
</feature>
<comment type="similarity">
    <text evidence="1">Belongs to the PUR DNA-binding protein family.</text>
</comment>
<dbReference type="OrthoDB" id="765973at2"/>
<protein>
    <recommendedName>
        <fullName evidence="6">PUR-alpha/beta/gamma DNA/RNA-binding protein</fullName>
    </recommendedName>
</protein>
<dbReference type="GO" id="GO:0000977">
    <property type="term" value="F:RNA polymerase II transcription regulatory region sequence-specific DNA binding"/>
    <property type="evidence" value="ECO:0007669"/>
    <property type="project" value="InterPro"/>
</dbReference>
<sequence>MSEYFDDQQEKNNDYSKPNYHNETIFSKKVRAGKRTYFIDVKPTRWEEDYYIAFTESKKVFRPNGGHFFEKNRVFLYKEDLNKILAGLTEVIEHVKTELMPNYDFTQFDREEDENYNATKKSNSDDDEVRTHLKWD</sequence>
<dbReference type="STRING" id="880071.Fleli_2450"/>
<evidence type="ECO:0000256" key="1">
    <source>
        <dbReference type="ARBA" id="ARBA00009251"/>
    </source>
</evidence>
<dbReference type="HOGENOM" id="CLU_144077_1_2_10"/>
<evidence type="ECO:0008006" key="6">
    <source>
        <dbReference type="Google" id="ProtNLM"/>
    </source>
</evidence>
<dbReference type="GO" id="GO:0032422">
    <property type="term" value="F:purine-rich negative regulatory element binding"/>
    <property type="evidence" value="ECO:0007669"/>
    <property type="project" value="InterPro"/>
</dbReference>
<dbReference type="PATRIC" id="fig|880071.3.peg.2436"/>
<dbReference type="EMBL" id="CP003345">
    <property type="protein sequence ID" value="AFM04816.1"/>
    <property type="molecule type" value="Genomic_DNA"/>
</dbReference>